<evidence type="ECO:0000313" key="4">
    <source>
        <dbReference type="Proteomes" id="UP001519342"/>
    </source>
</evidence>
<dbReference type="PROSITE" id="PS01137">
    <property type="entry name" value="TATD_1"/>
    <property type="match status" value="1"/>
</dbReference>
<dbReference type="PANTHER" id="PTHR46124">
    <property type="entry name" value="D-AMINOACYL-TRNA DEACYLASE"/>
    <property type="match status" value="1"/>
</dbReference>
<keyword evidence="1" id="KW-0479">Metal-binding</keyword>
<keyword evidence="2 3" id="KW-0378">Hydrolase</keyword>
<dbReference type="Gene3D" id="3.20.20.140">
    <property type="entry name" value="Metal-dependent hydrolases"/>
    <property type="match status" value="1"/>
</dbReference>
<keyword evidence="4" id="KW-1185">Reference proteome</keyword>
<name>A0ABS4GE21_9FIRM</name>
<dbReference type="PROSITE" id="PS01091">
    <property type="entry name" value="TATD_3"/>
    <property type="match status" value="1"/>
</dbReference>
<sequence>MEEKNNMLIDSHAHFDDDRFDEDRDELIQSLNDNGIELILNPGADLLTSKNAVALSEKYSCIYAAVGCHPHDSKDMTNDTIDIFSELSKKKKVLAIGEIGLDYYYDNTDRITQRKWFREQIKLAKELDMPYIVHDRDAHEDVLKIMKEEHYSGARGILHCFSSSVEMAREFIRLGFMISIGGPVTFKKAKTPKMVAFEIPLEHLLIETDSPYLTPEPFRGKRNEPSYVKYVADEIARIKNIPVNVVANKTNKNFKELFNL</sequence>
<dbReference type="EC" id="3.1.21.-" evidence="3"/>
<dbReference type="InterPro" id="IPR001130">
    <property type="entry name" value="TatD-like"/>
</dbReference>
<dbReference type="InterPro" id="IPR015991">
    <property type="entry name" value="TatD/YcfH-like"/>
</dbReference>
<dbReference type="InterPro" id="IPR018228">
    <property type="entry name" value="DNase_TatD-rel_CS"/>
</dbReference>
<evidence type="ECO:0000256" key="2">
    <source>
        <dbReference type="ARBA" id="ARBA00022801"/>
    </source>
</evidence>
<evidence type="ECO:0000256" key="1">
    <source>
        <dbReference type="ARBA" id="ARBA00022723"/>
    </source>
</evidence>
<dbReference type="NCBIfam" id="TIGR00010">
    <property type="entry name" value="YchF/TatD family DNA exonuclease"/>
    <property type="match status" value="1"/>
</dbReference>
<evidence type="ECO:0000313" key="3">
    <source>
        <dbReference type="EMBL" id="MBP1925938.1"/>
    </source>
</evidence>
<dbReference type="InterPro" id="IPR032466">
    <property type="entry name" value="Metal_Hydrolase"/>
</dbReference>
<dbReference type="Proteomes" id="UP001519342">
    <property type="component" value="Unassembled WGS sequence"/>
</dbReference>
<dbReference type="PANTHER" id="PTHR46124:SF2">
    <property type="entry name" value="D-AMINOACYL-TRNA DEACYLASE"/>
    <property type="match status" value="1"/>
</dbReference>
<accession>A0ABS4GE21</accession>
<gene>
    <name evidence="3" type="ORF">J2Z76_001799</name>
</gene>
<reference evidence="3 4" key="1">
    <citation type="submission" date="2021-03" db="EMBL/GenBank/DDBJ databases">
        <title>Genomic Encyclopedia of Type Strains, Phase IV (KMG-IV): sequencing the most valuable type-strain genomes for metagenomic binning, comparative biology and taxonomic classification.</title>
        <authorList>
            <person name="Goeker M."/>
        </authorList>
    </citation>
    <scope>NUCLEOTIDE SEQUENCE [LARGE SCALE GENOMIC DNA]</scope>
    <source>
        <strain evidence="3 4">DSM 24004</strain>
    </source>
</reference>
<organism evidence="3 4">
    <name type="scientific">Sedimentibacter acidaminivorans</name>
    <dbReference type="NCBI Taxonomy" id="913099"/>
    <lineage>
        <taxon>Bacteria</taxon>
        <taxon>Bacillati</taxon>
        <taxon>Bacillota</taxon>
        <taxon>Tissierellia</taxon>
        <taxon>Sedimentibacter</taxon>
    </lineage>
</organism>
<dbReference type="SUPFAM" id="SSF51556">
    <property type="entry name" value="Metallo-dependent hydrolases"/>
    <property type="match status" value="1"/>
</dbReference>
<dbReference type="PIRSF" id="PIRSF005902">
    <property type="entry name" value="DNase_TatD"/>
    <property type="match status" value="1"/>
</dbReference>
<dbReference type="GO" id="GO:0016787">
    <property type="term" value="F:hydrolase activity"/>
    <property type="evidence" value="ECO:0007669"/>
    <property type="project" value="UniProtKB-KW"/>
</dbReference>
<protein>
    <submittedName>
        <fullName evidence="3">TatD DNase family protein</fullName>
        <ecNumber evidence="3">3.1.21.-</ecNumber>
    </submittedName>
</protein>
<comment type="caution">
    <text evidence="3">The sequence shown here is derived from an EMBL/GenBank/DDBJ whole genome shotgun (WGS) entry which is preliminary data.</text>
</comment>
<proteinExistence type="predicted"/>
<dbReference type="Pfam" id="PF01026">
    <property type="entry name" value="TatD_DNase"/>
    <property type="match status" value="1"/>
</dbReference>
<dbReference type="CDD" id="cd01310">
    <property type="entry name" value="TatD_DNAse"/>
    <property type="match status" value="1"/>
</dbReference>
<dbReference type="EMBL" id="JAGGKS010000004">
    <property type="protein sequence ID" value="MBP1925938.1"/>
    <property type="molecule type" value="Genomic_DNA"/>
</dbReference>